<organism evidence="2 3">
    <name type="scientific">Solanum tuberosum</name>
    <name type="common">Potato</name>
    <dbReference type="NCBI Taxonomy" id="4113"/>
    <lineage>
        <taxon>Eukaryota</taxon>
        <taxon>Viridiplantae</taxon>
        <taxon>Streptophyta</taxon>
        <taxon>Embryophyta</taxon>
        <taxon>Tracheophyta</taxon>
        <taxon>Spermatophyta</taxon>
        <taxon>Magnoliopsida</taxon>
        <taxon>eudicotyledons</taxon>
        <taxon>Gunneridae</taxon>
        <taxon>Pentapetalae</taxon>
        <taxon>asterids</taxon>
        <taxon>lamiids</taxon>
        <taxon>Solanales</taxon>
        <taxon>Solanaceae</taxon>
        <taxon>Solanoideae</taxon>
        <taxon>Solaneae</taxon>
        <taxon>Solanum</taxon>
    </lineage>
</organism>
<dbReference type="AlphaFoldDB" id="M1E0L6"/>
<keyword evidence="3" id="KW-1185">Reference proteome</keyword>
<dbReference type="EnsemblPlants" id="PGSC0003DMT400097426">
    <property type="protein sequence ID" value="PGSC0003DMT400097426"/>
    <property type="gene ID" value="PGSC0003DMG400046997"/>
</dbReference>
<evidence type="ECO:0000256" key="1">
    <source>
        <dbReference type="SAM" id="MobiDB-lite"/>
    </source>
</evidence>
<sequence>MSPFNQAMVYQICNLAQFANVKVVRVEKDLPKTIDRYIEVSLAPLRVRLIQCEASIVSHGVMLDNLIAKLDARKKAEGSLDVLFSMRGELDTLRDDVDQLSSTNISMLWGDVFVADAPTFVPPVIPSGVWIEEQSKDTRMQKGTKQSEELKKGKLGDRQ</sequence>
<evidence type="ECO:0000313" key="3">
    <source>
        <dbReference type="Proteomes" id="UP000011115"/>
    </source>
</evidence>
<dbReference type="Proteomes" id="UP000011115">
    <property type="component" value="Unassembled WGS sequence"/>
</dbReference>
<dbReference type="InParanoid" id="M1E0L6"/>
<evidence type="ECO:0000313" key="2">
    <source>
        <dbReference type="EnsemblPlants" id="PGSC0003DMT400097426"/>
    </source>
</evidence>
<protein>
    <recommendedName>
        <fullName evidence="4">Polyprotein protein</fullName>
    </recommendedName>
</protein>
<accession>M1E0L6</accession>
<reference evidence="3" key="1">
    <citation type="journal article" date="2011" name="Nature">
        <title>Genome sequence and analysis of the tuber crop potato.</title>
        <authorList>
            <consortium name="The Potato Genome Sequencing Consortium"/>
        </authorList>
    </citation>
    <scope>NUCLEOTIDE SEQUENCE [LARGE SCALE GENOMIC DNA]</scope>
    <source>
        <strain evidence="3">cv. DM1-3 516 R44</strain>
    </source>
</reference>
<dbReference type="Gramene" id="PGSC0003DMT400097426">
    <property type="protein sequence ID" value="PGSC0003DMT400097426"/>
    <property type="gene ID" value="PGSC0003DMG400046997"/>
</dbReference>
<name>M1E0L6_SOLTU</name>
<dbReference type="PaxDb" id="4113-PGSC0003DMT400097426"/>
<reference evidence="2" key="2">
    <citation type="submission" date="2015-06" db="UniProtKB">
        <authorList>
            <consortium name="EnsemblPlants"/>
        </authorList>
    </citation>
    <scope>IDENTIFICATION</scope>
    <source>
        <strain evidence="2">DM1-3 516 R44</strain>
    </source>
</reference>
<dbReference type="HOGENOM" id="CLU_1663763_0_0_1"/>
<feature type="region of interest" description="Disordered" evidence="1">
    <location>
        <begin position="135"/>
        <end position="159"/>
    </location>
</feature>
<proteinExistence type="predicted"/>
<evidence type="ECO:0008006" key="4">
    <source>
        <dbReference type="Google" id="ProtNLM"/>
    </source>
</evidence>